<feature type="disulfide bond" evidence="14">
    <location>
        <begin position="1128"/>
        <end position="1137"/>
    </location>
</feature>
<dbReference type="SUPFAM" id="SSF57196">
    <property type="entry name" value="EGF/Laminin"/>
    <property type="match status" value="2"/>
</dbReference>
<feature type="region of interest" description="Disordered" evidence="16">
    <location>
        <begin position="448"/>
        <end position="500"/>
    </location>
</feature>
<keyword evidence="22" id="KW-1185">Reference proteome</keyword>
<comment type="caution">
    <text evidence="14">Lacks conserved residue(s) required for the propagation of feature annotation.</text>
</comment>
<feature type="disulfide bond" evidence="15">
    <location>
        <begin position="311"/>
        <end position="332"/>
    </location>
</feature>
<evidence type="ECO:0000259" key="19">
    <source>
        <dbReference type="PROSITE" id="PS50835"/>
    </source>
</evidence>
<evidence type="ECO:0000256" key="11">
    <source>
        <dbReference type="ARBA" id="ARBA00044099"/>
    </source>
</evidence>
<reference evidence="21 22" key="1">
    <citation type="submission" date="2021-06" db="EMBL/GenBank/DDBJ databases">
        <authorList>
            <person name="Palmer J.M."/>
        </authorList>
    </citation>
    <scope>NUCLEOTIDE SEQUENCE [LARGE SCALE GENOMIC DNA]</scope>
    <source>
        <strain evidence="22">if_2019</strain>
        <tissue evidence="21">Muscle</tissue>
    </source>
</reference>
<evidence type="ECO:0000256" key="16">
    <source>
        <dbReference type="SAM" id="MobiDB-lite"/>
    </source>
</evidence>
<feature type="domain" description="EGF-like" evidence="18">
    <location>
        <begin position="1140"/>
        <end position="1176"/>
    </location>
</feature>
<dbReference type="PROSITE" id="PS01186">
    <property type="entry name" value="EGF_2"/>
    <property type="match status" value="1"/>
</dbReference>
<dbReference type="SMART" id="SM00445">
    <property type="entry name" value="LINK"/>
    <property type="match status" value="2"/>
</dbReference>
<dbReference type="PANTHER" id="PTHR22804">
    <property type="entry name" value="AGGRECAN/VERSICAN PROTEOGLYCAN"/>
    <property type="match status" value="1"/>
</dbReference>
<dbReference type="PROSITE" id="PS01241">
    <property type="entry name" value="LINK_1"/>
    <property type="match status" value="2"/>
</dbReference>
<dbReference type="InterPro" id="IPR007110">
    <property type="entry name" value="Ig-like_dom"/>
</dbReference>
<dbReference type="PRINTS" id="PR01265">
    <property type="entry name" value="LINKMODULE"/>
</dbReference>
<evidence type="ECO:0000256" key="9">
    <source>
        <dbReference type="ARBA" id="ARBA00022837"/>
    </source>
</evidence>
<keyword evidence="5 14" id="KW-0245">EGF-like domain</keyword>
<feature type="compositionally biased region" description="Polar residues" evidence="16">
    <location>
        <begin position="886"/>
        <end position="897"/>
    </location>
</feature>
<feature type="domain" description="Ig-like" evidence="19">
    <location>
        <begin position="36"/>
        <end position="162"/>
    </location>
</feature>
<comment type="caution">
    <text evidence="21">The sequence shown here is derived from an EMBL/GenBank/DDBJ whole genome shotgun (WGS) entry which is preliminary data.</text>
</comment>
<evidence type="ECO:0000256" key="3">
    <source>
        <dbReference type="ARBA" id="ARBA00022525"/>
    </source>
</evidence>
<evidence type="ECO:0000256" key="15">
    <source>
        <dbReference type="PROSITE-ProRule" id="PRU00323"/>
    </source>
</evidence>
<keyword evidence="7" id="KW-0430">Lectin</keyword>
<keyword evidence="9" id="KW-0106">Calcium</keyword>
<keyword evidence="8" id="KW-0677">Repeat</keyword>
<evidence type="ECO:0000313" key="21">
    <source>
        <dbReference type="EMBL" id="MEQ2224215.1"/>
    </source>
</evidence>
<feature type="compositionally biased region" description="Low complexity" evidence="16">
    <location>
        <begin position="925"/>
        <end position="941"/>
    </location>
</feature>
<feature type="compositionally biased region" description="Basic and acidic residues" evidence="16">
    <location>
        <begin position="397"/>
        <end position="409"/>
    </location>
</feature>
<dbReference type="Gene3D" id="2.60.40.10">
    <property type="entry name" value="Immunoglobulins"/>
    <property type="match status" value="1"/>
</dbReference>
<dbReference type="InterPro" id="IPR013783">
    <property type="entry name" value="Ig-like_fold"/>
</dbReference>
<keyword evidence="4" id="KW-0272">Extracellular matrix</keyword>
<dbReference type="PROSITE" id="PS00010">
    <property type="entry name" value="ASX_HYDROXYL"/>
    <property type="match status" value="1"/>
</dbReference>
<dbReference type="Pfam" id="PF00193">
    <property type="entry name" value="Xlink"/>
    <property type="match status" value="2"/>
</dbReference>
<dbReference type="SUPFAM" id="SSF56436">
    <property type="entry name" value="C-type lectin-like"/>
    <property type="match status" value="2"/>
</dbReference>
<dbReference type="InterPro" id="IPR003599">
    <property type="entry name" value="Ig_sub"/>
</dbReference>
<evidence type="ECO:0000256" key="14">
    <source>
        <dbReference type="PROSITE-ProRule" id="PRU00076"/>
    </source>
</evidence>
<keyword evidence="17" id="KW-0732">Signal</keyword>
<dbReference type="CDD" id="cd00054">
    <property type="entry name" value="EGF_CA"/>
    <property type="match status" value="2"/>
</dbReference>
<dbReference type="SUPFAM" id="SSF48726">
    <property type="entry name" value="Immunoglobulin"/>
    <property type="match status" value="1"/>
</dbReference>
<feature type="region of interest" description="Disordered" evidence="16">
    <location>
        <begin position="920"/>
        <end position="948"/>
    </location>
</feature>
<dbReference type="InterPro" id="IPR000742">
    <property type="entry name" value="EGF"/>
</dbReference>
<feature type="signal peptide" evidence="17">
    <location>
        <begin position="1"/>
        <end position="32"/>
    </location>
</feature>
<evidence type="ECO:0000256" key="13">
    <source>
        <dbReference type="ARBA" id="ARBA00044263"/>
    </source>
</evidence>
<dbReference type="InterPro" id="IPR000152">
    <property type="entry name" value="EGF-type_Asp/Asn_hydroxyl_site"/>
</dbReference>
<dbReference type="PROSITE" id="PS00022">
    <property type="entry name" value="EGF_1"/>
    <property type="match status" value="2"/>
</dbReference>
<dbReference type="SMART" id="SM00409">
    <property type="entry name" value="IG"/>
    <property type="match status" value="1"/>
</dbReference>
<evidence type="ECO:0000256" key="10">
    <source>
        <dbReference type="ARBA" id="ARBA00023157"/>
    </source>
</evidence>
<dbReference type="PANTHER" id="PTHR22804:SF6">
    <property type="entry name" value="VERSICAN CORE PROTEIN"/>
    <property type="match status" value="1"/>
</dbReference>
<dbReference type="PROSITE" id="PS50026">
    <property type="entry name" value="EGF_3"/>
    <property type="match status" value="2"/>
</dbReference>
<evidence type="ECO:0000256" key="1">
    <source>
        <dbReference type="ARBA" id="ARBA00004504"/>
    </source>
</evidence>
<feature type="compositionally biased region" description="Low complexity" evidence="16">
    <location>
        <begin position="376"/>
        <end position="396"/>
    </location>
</feature>
<keyword evidence="6" id="KW-0768">Sushi</keyword>
<feature type="disulfide bond" evidence="15">
    <location>
        <begin position="212"/>
        <end position="233"/>
    </location>
</feature>
<feature type="domain" description="Link" evidence="20">
    <location>
        <begin position="166"/>
        <end position="261"/>
    </location>
</feature>
<dbReference type="CDD" id="cd03520">
    <property type="entry name" value="Link_domain_CSPGs_modules_2_4"/>
    <property type="match status" value="1"/>
</dbReference>
<feature type="region of interest" description="Disordered" evidence="16">
    <location>
        <begin position="808"/>
        <end position="827"/>
    </location>
</feature>
<dbReference type="Proteomes" id="UP001482620">
    <property type="component" value="Unassembled WGS sequence"/>
</dbReference>
<dbReference type="EMBL" id="JAHRIQ010011884">
    <property type="protein sequence ID" value="MEQ2224215.1"/>
    <property type="molecule type" value="Genomic_DNA"/>
</dbReference>
<evidence type="ECO:0000256" key="8">
    <source>
        <dbReference type="ARBA" id="ARBA00022737"/>
    </source>
</evidence>
<dbReference type="InterPro" id="IPR001881">
    <property type="entry name" value="EGF-like_Ca-bd_dom"/>
</dbReference>
<dbReference type="InterPro" id="IPR013032">
    <property type="entry name" value="EGF-like_CS"/>
</dbReference>
<gene>
    <name evidence="21" type="ORF">ILYODFUR_005201</name>
</gene>
<protein>
    <recommendedName>
        <fullName evidence="11">Versican core protein</fullName>
    </recommendedName>
    <alternativeName>
        <fullName evidence="12">Chondroitin sulfate proteoglycan core protein 2</fullName>
    </alternativeName>
    <alternativeName>
        <fullName evidence="13">Large fibroblast proteoglycan</fullName>
    </alternativeName>
</protein>
<feature type="region of interest" description="Disordered" evidence="16">
    <location>
        <begin position="985"/>
        <end position="1013"/>
    </location>
</feature>
<dbReference type="InterPro" id="IPR050691">
    <property type="entry name" value="Hyaluronan_bind_Proteoglycan"/>
</dbReference>
<feature type="region of interest" description="Disordered" evidence="16">
    <location>
        <begin position="861"/>
        <end position="897"/>
    </location>
</feature>
<dbReference type="PROSITE" id="PS50835">
    <property type="entry name" value="IG_LIKE"/>
    <property type="match status" value="1"/>
</dbReference>
<dbReference type="InterPro" id="IPR016187">
    <property type="entry name" value="CTDL_fold"/>
</dbReference>
<evidence type="ECO:0000256" key="5">
    <source>
        <dbReference type="ARBA" id="ARBA00022536"/>
    </source>
</evidence>
<dbReference type="InterPro" id="IPR013106">
    <property type="entry name" value="Ig_V-set"/>
</dbReference>
<organism evidence="21 22">
    <name type="scientific">Ilyodon furcidens</name>
    <name type="common">goldbreast splitfin</name>
    <dbReference type="NCBI Taxonomy" id="33524"/>
    <lineage>
        <taxon>Eukaryota</taxon>
        <taxon>Metazoa</taxon>
        <taxon>Chordata</taxon>
        <taxon>Craniata</taxon>
        <taxon>Vertebrata</taxon>
        <taxon>Euteleostomi</taxon>
        <taxon>Actinopterygii</taxon>
        <taxon>Neopterygii</taxon>
        <taxon>Teleostei</taxon>
        <taxon>Neoteleostei</taxon>
        <taxon>Acanthomorphata</taxon>
        <taxon>Ovalentaria</taxon>
        <taxon>Atherinomorphae</taxon>
        <taxon>Cyprinodontiformes</taxon>
        <taxon>Goodeidae</taxon>
        <taxon>Ilyodon</taxon>
    </lineage>
</organism>
<dbReference type="SMART" id="SM00179">
    <property type="entry name" value="EGF_CA"/>
    <property type="match status" value="1"/>
</dbReference>
<feature type="domain" description="Link" evidence="20">
    <location>
        <begin position="267"/>
        <end position="364"/>
    </location>
</feature>
<feature type="disulfide bond" evidence="14">
    <location>
        <begin position="1166"/>
        <end position="1175"/>
    </location>
</feature>
<dbReference type="Gene3D" id="3.10.100.10">
    <property type="entry name" value="Mannose-Binding Protein A, subunit A"/>
    <property type="match status" value="2"/>
</dbReference>
<feature type="non-terminal residue" evidence="21">
    <location>
        <position position="1177"/>
    </location>
</feature>
<evidence type="ECO:0000259" key="18">
    <source>
        <dbReference type="PROSITE" id="PS50026"/>
    </source>
</evidence>
<dbReference type="PROSITE" id="PS50963">
    <property type="entry name" value="LINK_2"/>
    <property type="match status" value="2"/>
</dbReference>
<dbReference type="SMART" id="SM00181">
    <property type="entry name" value="EGF"/>
    <property type="match status" value="2"/>
</dbReference>
<keyword evidence="3" id="KW-0964">Secreted</keyword>
<keyword evidence="10 14" id="KW-1015">Disulfide bond</keyword>
<evidence type="ECO:0000256" key="7">
    <source>
        <dbReference type="ARBA" id="ARBA00022734"/>
    </source>
</evidence>
<dbReference type="InterPro" id="IPR016186">
    <property type="entry name" value="C-type_lectin-like/link_sf"/>
</dbReference>
<proteinExistence type="predicted"/>
<name>A0ABV0SUD0_9TELE</name>
<dbReference type="PROSITE" id="PS01187">
    <property type="entry name" value="EGF_CA"/>
    <property type="match status" value="1"/>
</dbReference>
<dbReference type="InterPro" id="IPR036179">
    <property type="entry name" value="Ig-like_dom_sf"/>
</dbReference>
<evidence type="ECO:0000256" key="4">
    <source>
        <dbReference type="ARBA" id="ARBA00022530"/>
    </source>
</evidence>
<dbReference type="CDD" id="cd03517">
    <property type="entry name" value="Link_domain_CSPGs_modules_1_3"/>
    <property type="match status" value="1"/>
</dbReference>
<dbReference type="Pfam" id="PF12661">
    <property type="entry name" value="hEGF"/>
    <property type="match status" value="1"/>
</dbReference>
<dbReference type="Pfam" id="PF07686">
    <property type="entry name" value="V-set"/>
    <property type="match status" value="1"/>
</dbReference>
<dbReference type="InterPro" id="IPR018097">
    <property type="entry name" value="EGF_Ca-bd_CS"/>
</dbReference>
<feature type="region of interest" description="Disordered" evidence="16">
    <location>
        <begin position="371"/>
        <end position="410"/>
    </location>
</feature>
<feature type="chain" id="PRO_5046435505" description="Versican core protein" evidence="17">
    <location>
        <begin position="33"/>
        <end position="1177"/>
    </location>
</feature>
<evidence type="ECO:0000256" key="6">
    <source>
        <dbReference type="ARBA" id="ARBA00022659"/>
    </source>
</evidence>
<accession>A0ABV0SUD0</accession>
<dbReference type="Pfam" id="PF00008">
    <property type="entry name" value="EGF"/>
    <property type="match status" value="1"/>
</dbReference>
<evidence type="ECO:0000256" key="17">
    <source>
        <dbReference type="SAM" id="SignalP"/>
    </source>
</evidence>
<dbReference type="InterPro" id="IPR000538">
    <property type="entry name" value="Link_dom"/>
</dbReference>
<dbReference type="Gene3D" id="2.10.25.10">
    <property type="entry name" value="Laminin"/>
    <property type="match status" value="2"/>
</dbReference>
<evidence type="ECO:0000256" key="2">
    <source>
        <dbReference type="ARBA" id="ARBA00004593"/>
    </source>
</evidence>
<evidence type="ECO:0000313" key="22">
    <source>
        <dbReference type="Proteomes" id="UP001482620"/>
    </source>
</evidence>
<comment type="subcellular location">
    <subcellularLocation>
        <location evidence="1">Cell projection</location>
        <location evidence="1">Cilium</location>
        <location evidence="1">Photoreceptor outer segment</location>
    </subcellularLocation>
    <subcellularLocation>
        <location evidence="2">Secreted</location>
        <location evidence="2">Extracellular space</location>
        <location evidence="2">Extracellular matrix</location>
        <location evidence="2">Interphotoreceptor matrix</location>
    </subcellularLocation>
</comment>
<evidence type="ECO:0000256" key="12">
    <source>
        <dbReference type="ARBA" id="ARBA00044230"/>
    </source>
</evidence>
<sequence length="1177" mass="126573">MKTFFRKSEFDWMEMTGHILTHLLCLVCLCSAHPQPAARIPSSLHAAGSLGGRVVLTCNLPMMLASPSSTADSTTHRPLPDEPVRIQWLKLDKQEEKPVLVAQGGVMKVGLEFMGRVSVPGHLLPLKDASLTIMRLRMSDAALYLCKVTHGLEETQNLVSLSVSGVVFHYRANSSRYSLDFGEATEACRHVNASIATPEQLTAAFEGGLDQCDAGWLADQSVRYPITMPRPGCEGNLLHRPGVRTYGRRDPTERYDVYCFVDELQGEVFYPSSITNKITWQEAKEECEKHDAVLASPGQLFAAWMDGLSRCDYGWLSDGSVRYPINVPLPQCGGGLLGIRTLYKYNNQTGFPDLTDRHGAFCFKAKLPETTVSPQTSPAASKPKTSSSSLDVPTSSHSDRSEIQVRTEDAALSQTEIPLATRTFPDIRDWMSTSLTFDEYDIQQFSPFGVESEPVRGDRLSTEPLPSPRIQHSQLDTPEPGEQDMRSRGEADSVNFSSSNGLGEVTTKSILTLKLAGEVTTRIETSSLKAMLSPPPLPGIFPSKSDPPPIKTDVGQQPAGVLKDEVGPKPTTELELKPHADFSTSGASSGKPPLHVLIVSVPWRNESGIDTKEQSAAVSRVLGFLNQPPNGSQSVLPDISRFTPVSSEAVLRNQDSEPSLPETIHFINGKHEVTFSPQIPEEARGDQFETVSPVYVGVKVEDQEDPSVHPSDYSVLQSLTDKASDETTPPTDTAQQDVTVLVVDIKTVPKVFLDPQTTTFQELDKGATTTSYSSMVSTITSITPPSPLVPAVSEPGPHVIFEGIKDNNAGAPQETSADRTVPTTSSILPGVMTDEAEIGGTEPPTFTPDIISHKTSTQVQIGNFDGSASGEEEASGQDVYPPDTPSLANTPLSSHLPLHTQQPLLSTVINKVTDRVAEAAEGVPETGSGVEQVSGEGETSGDLVGQTALPPRVGATFLSAVTALTPQHQNTTEIQDTVSKISRVSSLTSPEHKKHLAVTTKPPPITSDPTSGLPNTRLFTTSSTHSVKVKTVQTTVGFRPVDHTTLSIPQRASINDPSANALPNEEFVDYDGIRDGILLESHPETPVKAGPSVEPSPVNVEDLLPCSVNVCLNGGSCYKKGPVNICVCAPGFSGLRCETDVDECNSNPCLNGATCLDGVNSFTCLCLPSYTGQLCDQ</sequence>
<evidence type="ECO:0000259" key="20">
    <source>
        <dbReference type="PROSITE" id="PS50963"/>
    </source>
</evidence>
<feature type="domain" description="EGF-like" evidence="18">
    <location>
        <begin position="1102"/>
        <end position="1138"/>
    </location>
</feature>